<organism evidence="1 2">
    <name type="scientific">Phytophthora fragariae</name>
    <dbReference type="NCBI Taxonomy" id="53985"/>
    <lineage>
        <taxon>Eukaryota</taxon>
        <taxon>Sar</taxon>
        <taxon>Stramenopiles</taxon>
        <taxon>Oomycota</taxon>
        <taxon>Peronosporomycetes</taxon>
        <taxon>Peronosporales</taxon>
        <taxon>Peronosporaceae</taxon>
        <taxon>Phytophthora</taxon>
    </lineage>
</organism>
<dbReference type="EMBL" id="QXGE01003380">
    <property type="protein sequence ID" value="KAE9275399.1"/>
    <property type="molecule type" value="Genomic_DNA"/>
</dbReference>
<reference evidence="1 2" key="1">
    <citation type="submission" date="2018-08" db="EMBL/GenBank/DDBJ databases">
        <title>Genomic investigation of the strawberry pathogen Phytophthora fragariae indicates pathogenicity is determined by transcriptional variation in three key races.</title>
        <authorList>
            <person name="Adams T.M."/>
            <person name="Armitage A.D."/>
            <person name="Sobczyk M.K."/>
            <person name="Bates H.J."/>
            <person name="Dunwell J.M."/>
            <person name="Nellist C.F."/>
            <person name="Harrison R.J."/>
        </authorList>
    </citation>
    <scope>NUCLEOTIDE SEQUENCE [LARGE SCALE GENOMIC DNA]</scope>
    <source>
        <strain evidence="1 2">A4</strain>
    </source>
</reference>
<proteinExistence type="predicted"/>
<accession>A0A6A4BQZ9</accession>
<name>A0A6A4BQZ9_9STRA</name>
<dbReference type="Proteomes" id="UP000437068">
    <property type="component" value="Unassembled WGS sequence"/>
</dbReference>
<comment type="caution">
    <text evidence="1">The sequence shown here is derived from an EMBL/GenBank/DDBJ whole genome shotgun (WGS) entry which is preliminary data.</text>
</comment>
<sequence length="104" mass="11487">MQTVSPPGGCPCFHDLPELFRSIRQPFYLAAEMGLSLLLARRCVGLSIAASTLPDLRTHVSSYLLPFNRGDDCSRWAGNMMDLSLAMLLLLRYYDVLPPCAVPA</sequence>
<evidence type="ECO:0000313" key="1">
    <source>
        <dbReference type="EMBL" id="KAE9275399.1"/>
    </source>
</evidence>
<dbReference type="AlphaFoldDB" id="A0A6A4BQZ9"/>
<protein>
    <submittedName>
        <fullName evidence="1">Uncharacterized protein</fullName>
    </submittedName>
</protein>
<evidence type="ECO:0000313" key="2">
    <source>
        <dbReference type="Proteomes" id="UP000437068"/>
    </source>
</evidence>
<gene>
    <name evidence="1" type="ORF">PF001_g26606</name>
</gene>